<proteinExistence type="predicted"/>
<gene>
    <name evidence="1" type="primary">24335</name>
</gene>
<dbReference type="EMBL" id="HADZ01010401">
    <property type="protein sequence ID" value="SBP74342.1"/>
    <property type="molecule type" value="Transcribed_RNA"/>
</dbReference>
<name>A0A1A8C362_NOTKA</name>
<evidence type="ECO:0000313" key="1">
    <source>
        <dbReference type="EMBL" id="SBP74342.1"/>
    </source>
</evidence>
<organism evidence="1">
    <name type="scientific">Nothobranchius kadleci</name>
    <name type="common">African annual killifish</name>
    <dbReference type="NCBI Taxonomy" id="1051664"/>
    <lineage>
        <taxon>Eukaryota</taxon>
        <taxon>Metazoa</taxon>
        <taxon>Chordata</taxon>
        <taxon>Craniata</taxon>
        <taxon>Vertebrata</taxon>
        <taxon>Euteleostomi</taxon>
        <taxon>Actinopterygii</taxon>
        <taxon>Neopterygii</taxon>
        <taxon>Teleostei</taxon>
        <taxon>Neoteleostei</taxon>
        <taxon>Acanthomorphata</taxon>
        <taxon>Ovalentaria</taxon>
        <taxon>Atherinomorphae</taxon>
        <taxon>Cyprinodontiformes</taxon>
        <taxon>Nothobranchiidae</taxon>
        <taxon>Nothobranchius</taxon>
    </lineage>
</organism>
<protein>
    <submittedName>
        <fullName evidence="1">Uncharacterized protein</fullName>
    </submittedName>
</protein>
<feature type="non-terminal residue" evidence="1">
    <location>
        <position position="1"/>
    </location>
</feature>
<accession>A0A1A8C362</accession>
<dbReference type="AlphaFoldDB" id="A0A1A8C362"/>
<reference evidence="1" key="1">
    <citation type="submission" date="2016-05" db="EMBL/GenBank/DDBJ databases">
        <authorList>
            <person name="Lavstsen T."/>
            <person name="Jespersen J.S."/>
        </authorList>
    </citation>
    <scope>NUCLEOTIDE SEQUENCE</scope>
    <source>
        <tissue evidence="1">Brain</tissue>
    </source>
</reference>
<sequence>CVRVADRCSAAEACNPSNGPKLPFCLPGPGHRLCRPYTCRCR</sequence>
<reference evidence="1" key="2">
    <citation type="submission" date="2016-06" db="EMBL/GenBank/DDBJ databases">
        <title>The genome of a short-lived fish provides insights into sex chromosome evolution and the genetic control of aging.</title>
        <authorList>
            <person name="Reichwald K."/>
            <person name="Felder M."/>
            <person name="Petzold A."/>
            <person name="Koch P."/>
            <person name="Groth M."/>
            <person name="Platzer M."/>
        </authorList>
    </citation>
    <scope>NUCLEOTIDE SEQUENCE</scope>
    <source>
        <tissue evidence="1">Brain</tissue>
    </source>
</reference>